<dbReference type="EMBL" id="CAEZUA010000113">
    <property type="protein sequence ID" value="CAB4597534.1"/>
    <property type="molecule type" value="Genomic_DNA"/>
</dbReference>
<feature type="region of interest" description="Disordered" evidence="1">
    <location>
        <begin position="195"/>
        <end position="217"/>
    </location>
</feature>
<dbReference type="EMBL" id="CAFBMI010000031">
    <property type="protein sequence ID" value="CAB4897968.1"/>
    <property type="molecule type" value="Genomic_DNA"/>
</dbReference>
<dbReference type="InterPro" id="IPR021421">
    <property type="entry name" value="DUF3071"/>
</dbReference>
<dbReference type="InterPro" id="IPR047682">
    <property type="entry name" value="SepH-like"/>
</dbReference>
<feature type="domain" description="DUF3071" evidence="2">
    <location>
        <begin position="1"/>
        <end position="166"/>
    </location>
</feature>
<evidence type="ECO:0000313" key="5">
    <source>
        <dbReference type="EMBL" id="CAB4801286.1"/>
    </source>
</evidence>
<evidence type="ECO:0000313" key="7">
    <source>
        <dbReference type="EMBL" id="CAB4897968.1"/>
    </source>
</evidence>
<dbReference type="EMBL" id="CAEZZZ010000053">
    <property type="protein sequence ID" value="CAB4781817.1"/>
    <property type="molecule type" value="Genomic_DNA"/>
</dbReference>
<dbReference type="Pfam" id="PF11268">
    <property type="entry name" value="DUF3071"/>
    <property type="match status" value="1"/>
</dbReference>
<gene>
    <name evidence="3" type="ORF">UFOPK1773_01186</name>
    <name evidence="4" type="ORF">UFOPK2931_00838</name>
    <name evidence="5" type="ORF">UFOPK3056_00518</name>
    <name evidence="6" type="ORF">UFOPK3287_00482</name>
    <name evidence="7" type="ORF">UFOPK3558_00525</name>
</gene>
<dbReference type="EMBL" id="CAFBJH010000020">
    <property type="protein sequence ID" value="CAB4849179.1"/>
    <property type="molecule type" value="Genomic_DNA"/>
</dbReference>
<dbReference type="EMBL" id="CAFAAR010000032">
    <property type="protein sequence ID" value="CAB4801286.1"/>
    <property type="molecule type" value="Genomic_DNA"/>
</dbReference>
<name>A0A6J6GEN2_9ZZZZ</name>
<evidence type="ECO:0000313" key="3">
    <source>
        <dbReference type="EMBL" id="CAB4597534.1"/>
    </source>
</evidence>
<organism evidence="3">
    <name type="scientific">freshwater metagenome</name>
    <dbReference type="NCBI Taxonomy" id="449393"/>
    <lineage>
        <taxon>unclassified sequences</taxon>
        <taxon>metagenomes</taxon>
        <taxon>ecological metagenomes</taxon>
    </lineage>
</organism>
<proteinExistence type="predicted"/>
<reference evidence="3" key="1">
    <citation type="submission" date="2020-05" db="EMBL/GenBank/DDBJ databases">
        <authorList>
            <person name="Chiriac C."/>
            <person name="Salcher M."/>
            <person name="Ghai R."/>
            <person name="Kavagutti S V."/>
        </authorList>
    </citation>
    <scope>NUCLEOTIDE SEQUENCE</scope>
</reference>
<evidence type="ECO:0000313" key="4">
    <source>
        <dbReference type="EMBL" id="CAB4781817.1"/>
    </source>
</evidence>
<protein>
    <submittedName>
        <fullName evidence="3">Unannotated protein</fullName>
    </submittedName>
</protein>
<evidence type="ECO:0000259" key="2">
    <source>
        <dbReference type="Pfam" id="PF11268"/>
    </source>
</evidence>
<dbReference type="NCBIfam" id="NF040712">
    <property type="entry name" value="SepH"/>
    <property type="match status" value="1"/>
</dbReference>
<evidence type="ECO:0000313" key="6">
    <source>
        <dbReference type="EMBL" id="CAB4849179.1"/>
    </source>
</evidence>
<sequence>MSELRLTGRSEDGTHLTLADGEDGQFTLRISDTLRATVNQPRLSAVVENETETISVREIQARLRSGEPMEAIARDARCGIEKIERFSGPILQERIYIIDLAQSVVMRKESGRDPITFADVIIARLAPRQVDMNAVEWSTWRLEDGSWILRISYPNRDGVGTADWSFDLTRRALVALDDDARWMLGEEVAPARSTDHGLVYGNHPAQTRAPEPTIGREGPRLVAIRETPDQEAAKDGVTGRAKVPSWDEIMFGTSKKNDESSDL</sequence>
<dbReference type="AlphaFoldDB" id="A0A6J6GEN2"/>
<accession>A0A6J6GEN2</accession>
<evidence type="ECO:0000256" key="1">
    <source>
        <dbReference type="SAM" id="MobiDB-lite"/>
    </source>
</evidence>